<feature type="compositionally biased region" description="Basic and acidic residues" evidence="1">
    <location>
        <begin position="230"/>
        <end position="243"/>
    </location>
</feature>
<dbReference type="Proteomes" id="UP000243797">
    <property type="component" value="Unassembled WGS sequence"/>
</dbReference>
<dbReference type="EMBL" id="NKHZ01000031">
    <property type="protein sequence ID" value="PNS19593.1"/>
    <property type="molecule type" value="Genomic_DNA"/>
</dbReference>
<feature type="region of interest" description="Disordered" evidence="1">
    <location>
        <begin position="211"/>
        <end position="243"/>
    </location>
</feature>
<dbReference type="InParanoid" id="A0A2K1QXF9"/>
<proteinExistence type="predicted"/>
<evidence type="ECO:0000313" key="3">
    <source>
        <dbReference type="Proteomes" id="UP000243797"/>
    </source>
</evidence>
<name>A0A2K1QXF9_9PEZI</name>
<evidence type="ECO:0000256" key="1">
    <source>
        <dbReference type="SAM" id="MobiDB-lite"/>
    </source>
</evidence>
<reference evidence="2 3" key="1">
    <citation type="submission" date="2017-06" db="EMBL/GenBank/DDBJ databases">
        <title>Draft genome sequence of a variant of Elsinoe murrayae.</title>
        <authorList>
            <person name="Cheng Q."/>
        </authorList>
    </citation>
    <scope>NUCLEOTIDE SEQUENCE [LARGE SCALE GENOMIC DNA]</scope>
    <source>
        <strain evidence="2 3">CQ-2017a</strain>
    </source>
</reference>
<gene>
    <name evidence="2" type="ORF">CAC42_7437</name>
</gene>
<dbReference type="AlphaFoldDB" id="A0A2K1QXF9"/>
<sequence>MDREIPVSLRYSPLGRLPSEIRIMIFKECIKPTPLLFELTWVATGRGGILPEWAPCPYELLTPFPKLRKLCRAICQEVGTIMPVESPKESVILRIKDLPFAPPSAMPPFSQISDKHLPFEDFYSLTNDLRLELTMDDYAPYIIEGLLRQFQDHGHLKALSISLHKSETMSLVTVLQRDIFNHLCNEWPKLGAPDQLHVQLIGNKSNTVLEGIHSLSRPGPEEASQPTRRPGHDGSRHGYRSDV</sequence>
<comment type="caution">
    <text evidence="2">The sequence shown here is derived from an EMBL/GenBank/DDBJ whole genome shotgun (WGS) entry which is preliminary data.</text>
</comment>
<keyword evidence="3" id="KW-1185">Reference proteome</keyword>
<organism evidence="2 3">
    <name type="scientific">Sphaceloma murrayae</name>
    <dbReference type="NCBI Taxonomy" id="2082308"/>
    <lineage>
        <taxon>Eukaryota</taxon>
        <taxon>Fungi</taxon>
        <taxon>Dikarya</taxon>
        <taxon>Ascomycota</taxon>
        <taxon>Pezizomycotina</taxon>
        <taxon>Dothideomycetes</taxon>
        <taxon>Dothideomycetidae</taxon>
        <taxon>Myriangiales</taxon>
        <taxon>Elsinoaceae</taxon>
        <taxon>Sphaceloma</taxon>
    </lineage>
</organism>
<protein>
    <submittedName>
        <fullName evidence="2">Uncharacterized protein</fullName>
    </submittedName>
</protein>
<evidence type="ECO:0000313" key="2">
    <source>
        <dbReference type="EMBL" id="PNS19593.1"/>
    </source>
</evidence>
<accession>A0A2K1QXF9</accession>